<dbReference type="EMBL" id="JAUSRR010000002">
    <property type="protein sequence ID" value="MDP9922571.1"/>
    <property type="molecule type" value="Genomic_DNA"/>
</dbReference>
<sequence length="219" mass="24381">MTERPRSTLRKRKAPAVAEVNKARAADNIQIKTNLLTDVVCALSKSLFDVNVHAVALELFERQLLPRSIRQFNAWCSADLPIDLRVRCATFVKNANVTLKAHHTLLAACKTAIAAIEDHRLGLSVRPQKDDRIRKLERRLALTETLARVAQGEVSCLLVAAAEERETGSLLEARYLALEREASEAIEVRDQEIAALRLKNAELTSTLRKITSLGVSRAR</sequence>
<protein>
    <submittedName>
        <fullName evidence="1">Uncharacterized protein</fullName>
    </submittedName>
</protein>
<organism evidence="1 2">
    <name type="scientific">Variovorax boronicumulans</name>
    <dbReference type="NCBI Taxonomy" id="436515"/>
    <lineage>
        <taxon>Bacteria</taxon>
        <taxon>Pseudomonadati</taxon>
        <taxon>Pseudomonadota</taxon>
        <taxon>Betaproteobacteria</taxon>
        <taxon>Burkholderiales</taxon>
        <taxon>Comamonadaceae</taxon>
        <taxon>Variovorax</taxon>
    </lineage>
</organism>
<evidence type="ECO:0000313" key="1">
    <source>
        <dbReference type="EMBL" id="MDP9922571.1"/>
    </source>
</evidence>
<gene>
    <name evidence="1" type="ORF">J2W25_001586</name>
</gene>
<name>A0AAW8DSN5_9BURK</name>
<dbReference type="AlphaFoldDB" id="A0AAW8DSN5"/>
<dbReference type="RefSeq" id="WP_307636182.1">
    <property type="nucleotide sequence ID" value="NZ_JAUSRR010000002.1"/>
</dbReference>
<evidence type="ECO:0000313" key="2">
    <source>
        <dbReference type="Proteomes" id="UP001244295"/>
    </source>
</evidence>
<dbReference type="Proteomes" id="UP001244295">
    <property type="component" value="Unassembled WGS sequence"/>
</dbReference>
<comment type="caution">
    <text evidence="1">The sequence shown here is derived from an EMBL/GenBank/DDBJ whole genome shotgun (WGS) entry which is preliminary data.</text>
</comment>
<accession>A0AAW8DSN5</accession>
<proteinExistence type="predicted"/>
<reference evidence="1" key="1">
    <citation type="submission" date="2023-07" db="EMBL/GenBank/DDBJ databases">
        <title>Sorghum-associated microbial communities from plants grown in Nebraska, USA.</title>
        <authorList>
            <person name="Schachtman D."/>
        </authorList>
    </citation>
    <scope>NUCLEOTIDE SEQUENCE</scope>
    <source>
        <strain evidence="1">DS2795</strain>
    </source>
</reference>